<keyword evidence="10" id="KW-0493">Microtubule</keyword>
<dbReference type="Gene3D" id="3.90.176.10">
    <property type="entry name" value="Toxin ADP-ribosyltransferase, Chain A, domain 1"/>
    <property type="match status" value="1"/>
</dbReference>
<dbReference type="EMBL" id="CAJNOG010000105">
    <property type="protein sequence ID" value="CAF0948957.1"/>
    <property type="molecule type" value="Genomic_DNA"/>
</dbReference>
<keyword evidence="9" id="KW-0521">NADP</keyword>
<dbReference type="Proteomes" id="UP000663845">
    <property type="component" value="Unassembled WGS sequence"/>
</dbReference>
<evidence type="ECO:0000256" key="8">
    <source>
        <dbReference type="PROSITE-ProRule" id="PRU00339"/>
    </source>
</evidence>
<dbReference type="Pfam" id="PF13424">
    <property type="entry name" value="TPR_12"/>
    <property type="match status" value="2"/>
</dbReference>
<dbReference type="PRINTS" id="PR00381">
    <property type="entry name" value="KINESINLIGHT"/>
</dbReference>
<feature type="repeat" description="TPR" evidence="8">
    <location>
        <begin position="587"/>
        <end position="620"/>
    </location>
</feature>
<dbReference type="PANTHER" id="PTHR45641:SF1">
    <property type="entry name" value="AAA+ ATPASE DOMAIN-CONTAINING PROTEIN"/>
    <property type="match status" value="1"/>
</dbReference>
<evidence type="ECO:0000256" key="9">
    <source>
        <dbReference type="RuleBase" id="RU361228"/>
    </source>
</evidence>
<name>A0A814CWF4_9BILA</name>
<feature type="repeat" description="TPR" evidence="8">
    <location>
        <begin position="545"/>
        <end position="578"/>
    </location>
</feature>
<comment type="subcellular location">
    <subcellularLocation>
        <location evidence="10">Cytoplasm</location>
        <location evidence="10">Cytoskeleton</location>
    </subcellularLocation>
</comment>
<dbReference type="GO" id="GO:0106274">
    <property type="term" value="F:NAD+-protein-arginine ADP-ribosyltransferase activity"/>
    <property type="evidence" value="ECO:0007669"/>
    <property type="project" value="UniProtKB-EC"/>
</dbReference>
<comment type="caution">
    <text evidence="12">The sequence shown here is derived from an EMBL/GenBank/DDBJ whole genome shotgun (WGS) entry which is preliminary data.</text>
</comment>
<evidence type="ECO:0000256" key="4">
    <source>
        <dbReference type="ARBA" id="ARBA00022695"/>
    </source>
</evidence>
<dbReference type="InterPro" id="IPR000768">
    <property type="entry name" value="ART"/>
</dbReference>
<evidence type="ECO:0000256" key="5">
    <source>
        <dbReference type="ARBA" id="ARBA00022737"/>
    </source>
</evidence>
<comment type="similarity">
    <text evidence="1 9">Belongs to the Arg-specific ADP-ribosyltransferase family.</text>
</comment>
<proteinExistence type="inferred from homology"/>
<dbReference type="GO" id="GO:0016779">
    <property type="term" value="F:nucleotidyltransferase activity"/>
    <property type="evidence" value="ECO:0007669"/>
    <property type="project" value="UniProtKB-KW"/>
</dbReference>
<feature type="region of interest" description="Disordered" evidence="11">
    <location>
        <begin position="1"/>
        <end position="22"/>
    </location>
</feature>
<evidence type="ECO:0000256" key="7">
    <source>
        <dbReference type="ARBA" id="ARBA00047597"/>
    </source>
</evidence>
<keyword evidence="6 8" id="KW-0802">TPR repeat</keyword>
<keyword evidence="9" id="KW-0520">NAD</keyword>
<keyword evidence="10" id="KW-0206">Cytoskeleton</keyword>
<comment type="similarity">
    <text evidence="10">Belongs to the kinesin light chain family.</text>
</comment>
<evidence type="ECO:0000256" key="10">
    <source>
        <dbReference type="RuleBase" id="RU367020"/>
    </source>
</evidence>
<gene>
    <name evidence="12" type="ORF">JYZ213_LOCUS13180</name>
</gene>
<sequence>MYSMAPKHSKQNVKSSHVPRTPYVDQSRQHMAQNHLLVWTDANINQTNKHFQNVLTHLNNVASNINLCTQSDQCIQLLNQVRHERVFVITSGSLGQHLVPEIHDLSQVDSIYVFCSNKARHQEWAQNWTKIKGVYTNFIEMCQLLQLAIKQCDQQSIPVSFVAVNEMASTDYINQLELNFMYTQIFKEILLDVNYDPKEIKNLAAYCRELYVENEGQLQVINEFECDYRPQRAIWWYTRAYFIYQMVNQALRTLDADIITNVGFFLRDLHQQIQQLHEQQISTYGKEPFVVYRGQGLTKSDFEKLQKAKGGLMSFDNFLSSSKNEQMSLSFAQDASTKANMVSILFIISIDPSIKSTPFASIKETSYFKQEDEILFTMHTVFRVGAIKQIDNKNQLYQVELQLTSDDDQQLQLLTNRIHEETDDTGWQRLGKLLIKTGRFDKAVELYNVLLEQTSDEGEKAFYYSQLGNVHYNQGNYEKAIWYYEQGLEICEKTLSSNHLLLATLYNNIGSTYNKMEEYAKALSYHEKALELRQKILPLNHPDLAASYDSLGLVYDNMEEYSKALSFYEKALEMREKNLPSNHPDLTTSYKNISGIYYNLKDFSNAILYYEHGVNIEQHSLSPTDPSIKDVKENVS</sequence>
<reference evidence="12" key="1">
    <citation type="submission" date="2021-02" db="EMBL/GenBank/DDBJ databases">
        <authorList>
            <person name="Nowell W R."/>
        </authorList>
    </citation>
    <scope>NUCLEOTIDE SEQUENCE</scope>
</reference>
<keyword evidence="2 9" id="KW-0328">Glycosyltransferase</keyword>
<evidence type="ECO:0000256" key="11">
    <source>
        <dbReference type="SAM" id="MobiDB-lite"/>
    </source>
</evidence>
<keyword evidence="3 9" id="KW-0808">Transferase</keyword>
<dbReference type="GO" id="GO:0005871">
    <property type="term" value="C:kinesin complex"/>
    <property type="evidence" value="ECO:0007669"/>
    <property type="project" value="UniProtKB-UniRule"/>
</dbReference>
<dbReference type="InterPro" id="IPR019734">
    <property type="entry name" value="TPR_rpt"/>
</dbReference>
<dbReference type="Gene3D" id="1.25.40.10">
    <property type="entry name" value="Tetratricopeptide repeat domain"/>
    <property type="match status" value="2"/>
</dbReference>
<dbReference type="SUPFAM" id="SSF48452">
    <property type="entry name" value="TPR-like"/>
    <property type="match status" value="1"/>
</dbReference>
<comment type="catalytic activity">
    <reaction evidence="7 9">
        <text>L-arginyl-[protein] + NAD(+) = N(omega)-(ADP-D-ribosyl)-L-arginyl-[protein] + nicotinamide + H(+)</text>
        <dbReference type="Rhea" id="RHEA:19149"/>
        <dbReference type="Rhea" id="RHEA-COMP:10532"/>
        <dbReference type="Rhea" id="RHEA-COMP:15087"/>
        <dbReference type="ChEBI" id="CHEBI:15378"/>
        <dbReference type="ChEBI" id="CHEBI:17154"/>
        <dbReference type="ChEBI" id="CHEBI:29965"/>
        <dbReference type="ChEBI" id="CHEBI:57540"/>
        <dbReference type="ChEBI" id="CHEBI:142554"/>
        <dbReference type="EC" id="2.4.2.31"/>
    </reaction>
</comment>
<evidence type="ECO:0000256" key="1">
    <source>
        <dbReference type="ARBA" id="ARBA00009558"/>
    </source>
</evidence>
<dbReference type="Pfam" id="PF13181">
    <property type="entry name" value="TPR_8"/>
    <property type="match status" value="1"/>
</dbReference>
<feature type="repeat" description="TPR" evidence="8">
    <location>
        <begin position="424"/>
        <end position="457"/>
    </location>
</feature>
<comment type="function">
    <text evidence="10">Kinesin is a microtubule-associated force-producing protein that play a role in organelle transport.</text>
</comment>
<evidence type="ECO:0000256" key="3">
    <source>
        <dbReference type="ARBA" id="ARBA00022679"/>
    </source>
</evidence>
<dbReference type="InterPro" id="IPR011990">
    <property type="entry name" value="TPR-like_helical_dom_sf"/>
</dbReference>
<keyword evidence="5" id="KW-0677">Repeat</keyword>
<evidence type="ECO:0000256" key="2">
    <source>
        <dbReference type="ARBA" id="ARBA00022676"/>
    </source>
</evidence>
<dbReference type="SMART" id="SM00028">
    <property type="entry name" value="TPR"/>
    <property type="match status" value="5"/>
</dbReference>
<dbReference type="Pfam" id="PF01129">
    <property type="entry name" value="ART"/>
    <property type="match status" value="1"/>
</dbReference>
<comment type="subunit">
    <text evidence="10">Oligomeric complex composed of two heavy chains and two light chains.</text>
</comment>
<keyword evidence="10" id="KW-0963">Cytoplasm</keyword>
<feature type="repeat" description="TPR" evidence="8">
    <location>
        <begin position="461"/>
        <end position="494"/>
    </location>
</feature>
<evidence type="ECO:0000313" key="12">
    <source>
        <dbReference type="EMBL" id="CAF0948957.1"/>
    </source>
</evidence>
<dbReference type="PROSITE" id="PS50293">
    <property type="entry name" value="TPR_REGION"/>
    <property type="match status" value="2"/>
</dbReference>
<keyword evidence="10" id="KW-0505">Motor protein</keyword>
<protein>
    <recommendedName>
        <fullName evidence="9 10">Multifunctional fusion protein</fullName>
    </recommendedName>
    <domain>
        <recommendedName>
            <fullName evidence="9">NAD(P)(+)--arginine ADP-ribosyltransferase</fullName>
            <ecNumber evidence="9">2.4.2.31</ecNumber>
        </recommendedName>
        <alternativeName>
            <fullName evidence="9">Mono(ADP-ribosyl)transferase</fullName>
        </alternativeName>
    </domain>
    <domain>
        <recommendedName>
            <fullName evidence="10">Kinesin light chain</fullName>
        </recommendedName>
    </domain>
</protein>
<dbReference type="SUPFAM" id="SSF56399">
    <property type="entry name" value="ADP-ribosylation"/>
    <property type="match status" value="1"/>
</dbReference>
<dbReference type="GO" id="GO:0005874">
    <property type="term" value="C:microtubule"/>
    <property type="evidence" value="ECO:0007669"/>
    <property type="project" value="UniProtKB-UniRule"/>
</dbReference>
<accession>A0A814CWF4</accession>
<dbReference type="EC" id="2.4.2.31" evidence="9"/>
<dbReference type="AlphaFoldDB" id="A0A814CWF4"/>
<keyword evidence="4" id="KW-0548">Nucleotidyltransferase</keyword>
<evidence type="ECO:0000313" key="13">
    <source>
        <dbReference type="Proteomes" id="UP000663845"/>
    </source>
</evidence>
<dbReference type="PANTHER" id="PTHR45641">
    <property type="entry name" value="TETRATRICOPEPTIDE REPEAT PROTEIN (AFU_ORTHOLOGUE AFUA_6G03870)"/>
    <property type="match status" value="1"/>
</dbReference>
<evidence type="ECO:0000256" key="6">
    <source>
        <dbReference type="ARBA" id="ARBA00022803"/>
    </source>
</evidence>
<organism evidence="12 13">
    <name type="scientific">Adineta steineri</name>
    <dbReference type="NCBI Taxonomy" id="433720"/>
    <lineage>
        <taxon>Eukaryota</taxon>
        <taxon>Metazoa</taxon>
        <taxon>Spiralia</taxon>
        <taxon>Gnathifera</taxon>
        <taxon>Rotifera</taxon>
        <taxon>Eurotatoria</taxon>
        <taxon>Bdelloidea</taxon>
        <taxon>Adinetida</taxon>
        <taxon>Adinetidae</taxon>
        <taxon>Adineta</taxon>
    </lineage>
</organism>
<feature type="repeat" description="TPR" evidence="8">
    <location>
        <begin position="503"/>
        <end position="536"/>
    </location>
</feature>
<dbReference type="PROSITE" id="PS50005">
    <property type="entry name" value="TPR"/>
    <property type="match status" value="5"/>
</dbReference>
<dbReference type="PROSITE" id="PS51996">
    <property type="entry name" value="TR_MART"/>
    <property type="match status" value="1"/>
</dbReference>